<evidence type="ECO:0000256" key="2">
    <source>
        <dbReference type="ARBA" id="ARBA00022741"/>
    </source>
</evidence>
<keyword evidence="3" id="KW-0067">ATP-binding</keyword>
<dbReference type="Pfam" id="PF00488">
    <property type="entry name" value="MutS_V"/>
    <property type="match status" value="1"/>
</dbReference>
<keyword evidence="4" id="KW-0238">DNA-binding</keyword>
<dbReference type="AlphaFoldDB" id="A0A433QCY8"/>
<sequence>MHERIYLENFVPNDTYASETANFQFITGPNMSGKSTYLRQIALFGVMAQIGSFVPAEYASIRIVSQCVIVMTSSSSFVRQLFSRICNDDNLETNASTFMVEMRETAYILQNITDDSLVIIDELGRGTSTQDALGITYAVCERLLKTKVG</sequence>
<name>A0A433QCY8_9FUNG</name>
<dbReference type="PANTHER" id="PTHR11361">
    <property type="entry name" value="DNA MISMATCH REPAIR PROTEIN MUTS FAMILY MEMBER"/>
    <property type="match status" value="1"/>
</dbReference>
<evidence type="ECO:0000259" key="5">
    <source>
        <dbReference type="SMART" id="SM00534"/>
    </source>
</evidence>
<evidence type="ECO:0000256" key="4">
    <source>
        <dbReference type="ARBA" id="ARBA00023125"/>
    </source>
</evidence>
<dbReference type="GO" id="GO:0007131">
    <property type="term" value="P:reciprocal meiotic recombination"/>
    <property type="evidence" value="ECO:0007669"/>
    <property type="project" value="TreeGrafter"/>
</dbReference>
<dbReference type="Gene3D" id="3.40.50.300">
    <property type="entry name" value="P-loop containing nucleotide triphosphate hydrolases"/>
    <property type="match status" value="1"/>
</dbReference>
<keyword evidence="2" id="KW-0547">Nucleotide-binding</keyword>
<proteinExistence type="inferred from homology"/>
<dbReference type="Proteomes" id="UP000274822">
    <property type="component" value="Unassembled WGS sequence"/>
</dbReference>
<evidence type="ECO:0000256" key="3">
    <source>
        <dbReference type="ARBA" id="ARBA00022840"/>
    </source>
</evidence>
<organism evidence="6 7">
    <name type="scientific">Jimgerdemannia flammicorona</name>
    <dbReference type="NCBI Taxonomy" id="994334"/>
    <lineage>
        <taxon>Eukaryota</taxon>
        <taxon>Fungi</taxon>
        <taxon>Fungi incertae sedis</taxon>
        <taxon>Mucoromycota</taxon>
        <taxon>Mucoromycotina</taxon>
        <taxon>Endogonomycetes</taxon>
        <taxon>Endogonales</taxon>
        <taxon>Endogonaceae</taxon>
        <taxon>Jimgerdemannia</taxon>
    </lineage>
</organism>
<protein>
    <recommendedName>
        <fullName evidence="5">DNA mismatch repair proteins mutS family domain-containing protein</fullName>
    </recommendedName>
</protein>
<accession>A0A433QCY8</accession>
<dbReference type="SMART" id="SM00534">
    <property type="entry name" value="MUTSac"/>
    <property type="match status" value="1"/>
</dbReference>
<comment type="similarity">
    <text evidence="1">Belongs to the DNA mismatch repair MutS family.</text>
</comment>
<dbReference type="InterPro" id="IPR027417">
    <property type="entry name" value="P-loop_NTPase"/>
</dbReference>
<evidence type="ECO:0000256" key="1">
    <source>
        <dbReference type="ARBA" id="ARBA00006271"/>
    </source>
</evidence>
<reference evidence="6 7" key="1">
    <citation type="journal article" date="2018" name="New Phytol.">
        <title>Phylogenomics of Endogonaceae and evolution of mycorrhizas within Mucoromycota.</title>
        <authorList>
            <person name="Chang Y."/>
            <person name="Desiro A."/>
            <person name="Na H."/>
            <person name="Sandor L."/>
            <person name="Lipzen A."/>
            <person name="Clum A."/>
            <person name="Barry K."/>
            <person name="Grigoriev I.V."/>
            <person name="Martin F.M."/>
            <person name="Stajich J.E."/>
            <person name="Smith M.E."/>
            <person name="Bonito G."/>
            <person name="Spatafora J.W."/>
        </authorList>
    </citation>
    <scope>NUCLEOTIDE SEQUENCE [LARGE SCALE GENOMIC DNA]</scope>
    <source>
        <strain evidence="6 7">AD002</strain>
    </source>
</reference>
<dbReference type="EMBL" id="RBNJ01008003">
    <property type="protein sequence ID" value="RUS27666.1"/>
    <property type="molecule type" value="Genomic_DNA"/>
</dbReference>
<dbReference type="InterPro" id="IPR045076">
    <property type="entry name" value="MutS"/>
</dbReference>
<keyword evidence="7" id="KW-1185">Reference proteome</keyword>
<dbReference type="GO" id="GO:0030983">
    <property type="term" value="F:mismatched DNA binding"/>
    <property type="evidence" value="ECO:0007669"/>
    <property type="project" value="InterPro"/>
</dbReference>
<dbReference type="SUPFAM" id="SSF52540">
    <property type="entry name" value="P-loop containing nucleoside triphosphate hydrolases"/>
    <property type="match status" value="1"/>
</dbReference>
<dbReference type="PANTHER" id="PTHR11361:SF21">
    <property type="entry name" value="MUTS PROTEIN HOMOLOG 4"/>
    <property type="match status" value="1"/>
</dbReference>
<dbReference type="GO" id="GO:0006298">
    <property type="term" value="P:mismatch repair"/>
    <property type="evidence" value="ECO:0007669"/>
    <property type="project" value="InterPro"/>
</dbReference>
<gene>
    <name evidence="6" type="ORF">BC938DRAFT_482923</name>
</gene>
<evidence type="ECO:0000313" key="7">
    <source>
        <dbReference type="Proteomes" id="UP000274822"/>
    </source>
</evidence>
<dbReference type="GO" id="GO:0140664">
    <property type="term" value="F:ATP-dependent DNA damage sensor activity"/>
    <property type="evidence" value="ECO:0007669"/>
    <property type="project" value="InterPro"/>
</dbReference>
<dbReference type="GO" id="GO:0005634">
    <property type="term" value="C:nucleus"/>
    <property type="evidence" value="ECO:0007669"/>
    <property type="project" value="TreeGrafter"/>
</dbReference>
<dbReference type="InterPro" id="IPR000432">
    <property type="entry name" value="DNA_mismatch_repair_MutS_C"/>
</dbReference>
<feature type="domain" description="DNA mismatch repair proteins mutS family" evidence="5">
    <location>
        <begin position="21"/>
        <end position="149"/>
    </location>
</feature>
<evidence type="ECO:0000313" key="6">
    <source>
        <dbReference type="EMBL" id="RUS27666.1"/>
    </source>
</evidence>
<comment type="caution">
    <text evidence="6">The sequence shown here is derived from an EMBL/GenBank/DDBJ whole genome shotgun (WGS) entry which is preliminary data.</text>
</comment>
<dbReference type="GO" id="GO:0005524">
    <property type="term" value="F:ATP binding"/>
    <property type="evidence" value="ECO:0007669"/>
    <property type="project" value="UniProtKB-KW"/>
</dbReference>